<dbReference type="AlphaFoldDB" id="A0A819F1G4"/>
<gene>
    <name evidence="1" type="ORF">OVN521_LOCUS7307</name>
    <name evidence="2" type="ORF">UXM345_LOCUS33871</name>
</gene>
<dbReference type="Proteomes" id="UP000663866">
    <property type="component" value="Unassembled WGS sequence"/>
</dbReference>
<dbReference type="Proteomes" id="UP000663842">
    <property type="component" value="Unassembled WGS sequence"/>
</dbReference>
<dbReference type="EMBL" id="CAJOBF010011738">
    <property type="protein sequence ID" value="CAF4309642.1"/>
    <property type="molecule type" value="Genomic_DNA"/>
</dbReference>
<comment type="caution">
    <text evidence="1">The sequence shown here is derived from an EMBL/GenBank/DDBJ whole genome shotgun (WGS) entry which is preliminary data.</text>
</comment>
<accession>A0A819F1G4</accession>
<dbReference type="EMBL" id="CAJOBG010000801">
    <property type="protein sequence ID" value="CAF3859662.1"/>
    <property type="molecule type" value="Genomic_DNA"/>
</dbReference>
<reference evidence="1" key="1">
    <citation type="submission" date="2021-02" db="EMBL/GenBank/DDBJ databases">
        <authorList>
            <person name="Nowell W R."/>
        </authorList>
    </citation>
    <scope>NUCLEOTIDE SEQUENCE</scope>
</reference>
<keyword evidence="3" id="KW-1185">Reference proteome</keyword>
<protein>
    <submittedName>
        <fullName evidence="1">Uncharacterized protein</fullName>
    </submittedName>
</protein>
<name>A0A819F1G4_9BILA</name>
<evidence type="ECO:0000313" key="1">
    <source>
        <dbReference type="EMBL" id="CAF3859662.1"/>
    </source>
</evidence>
<proteinExistence type="predicted"/>
<sequence length="266" mass="31101">MIFPDKSPSTIDDDNQSYNNEPSTIFNKRYCLFESTLNLFFTSRHLFRLIHCNKLLFMEMLPSNLHELIGCIKSNNLDKITEKSISTLMSITLSCIGFAGFSMPINLESDIIQFLKNSDVSQENEDHCRFYFLNTMFKTGRLLFYRVDDTQEGWRRAIFTSMALLSDRISTIEIIQKSMQVDLNDVPKSNKHGRLRSYTEKYGEIHGSVLRSYISVSYTDKYDHIRRKKTIVYNSCTRSPYTISVLLRILPYMVVFLRTRHGDIRS</sequence>
<evidence type="ECO:0000313" key="3">
    <source>
        <dbReference type="Proteomes" id="UP000663866"/>
    </source>
</evidence>
<evidence type="ECO:0000313" key="2">
    <source>
        <dbReference type="EMBL" id="CAF4309642.1"/>
    </source>
</evidence>
<organism evidence="1 3">
    <name type="scientific">Rotaria magnacalcarata</name>
    <dbReference type="NCBI Taxonomy" id="392030"/>
    <lineage>
        <taxon>Eukaryota</taxon>
        <taxon>Metazoa</taxon>
        <taxon>Spiralia</taxon>
        <taxon>Gnathifera</taxon>
        <taxon>Rotifera</taxon>
        <taxon>Eurotatoria</taxon>
        <taxon>Bdelloidea</taxon>
        <taxon>Philodinida</taxon>
        <taxon>Philodinidae</taxon>
        <taxon>Rotaria</taxon>
    </lineage>
</organism>